<dbReference type="PROSITE" id="PS50850">
    <property type="entry name" value="MFS"/>
    <property type="match status" value="1"/>
</dbReference>
<protein>
    <recommendedName>
        <fullName evidence="6">Major facilitator superfamily (MFS) profile domain-containing protein</fullName>
    </recommendedName>
</protein>
<feature type="transmembrane region" description="Helical" evidence="5">
    <location>
        <begin position="413"/>
        <end position="436"/>
    </location>
</feature>
<evidence type="ECO:0000256" key="4">
    <source>
        <dbReference type="ARBA" id="ARBA00023136"/>
    </source>
</evidence>
<feature type="transmembrane region" description="Helical" evidence="5">
    <location>
        <begin position="223"/>
        <end position="243"/>
    </location>
</feature>
<dbReference type="OrthoDB" id="433512at2759"/>
<dbReference type="PANTHER" id="PTHR24064">
    <property type="entry name" value="SOLUTE CARRIER FAMILY 22 MEMBER"/>
    <property type="match status" value="1"/>
</dbReference>
<name>A0A0C3S5D3_PHLG1</name>
<feature type="transmembrane region" description="Helical" evidence="5">
    <location>
        <begin position="308"/>
        <end position="329"/>
    </location>
</feature>
<accession>A0A0C3S5D3</accession>
<gene>
    <name evidence="7" type="ORF">PHLGIDRAFT_25025</name>
</gene>
<dbReference type="AlphaFoldDB" id="A0A0C3S5D3"/>
<dbReference type="InterPro" id="IPR020846">
    <property type="entry name" value="MFS_dom"/>
</dbReference>
<keyword evidence="4 5" id="KW-0472">Membrane</keyword>
<dbReference type="GO" id="GO:0016020">
    <property type="term" value="C:membrane"/>
    <property type="evidence" value="ECO:0007669"/>
    <property type="project" value="UniProtKB-SubCell"/>
</dbReference>
<dbReference type="STRING" id="745531.A0A0C3S5D3"/>
<sequence>MAVDFIKTDDLTAYLLGQSRTSSLEEVDAAHWSWFHFKVCLIAGVGFFTDAYDIFAINIAATMINYVYNQGQEPRAPLGPLLKASAPVGTLVGQLLFGRLADVAGRKRMYGVELIIIIIGTFGQALSAKGAIQTLNLYAILIVWRFIMGLGIGGDYPLSAVISSEFAPSHIRGRMMTAVFANQGWGQLSASIVGVLVLLGFKNSATGRATVTALQLQQDVDRAWRIILGLGCVPAAIALYFRLTIPETPRFTMDIERNVEQARKDIEGFLQTGKYKYDPDSMVIRVNAPRASFRDFVQYFRHWRNGMLLFGCAYSWFAIDVAFYGIGLNTDKFFCSIGFAQSVNTFDDFINLCVANMFFSGVGLVLGYWATFCVIDNVKWGGRKRIQMMGFAMLSVLFLIMGTLTKLSPGSKAMLALFCLAGFFLNFGPNTTTFIIPGELFPTRYRSTCHGLSAASGKLGAIISQFGIVGPLSTAHALFVFVAFTLTGLGATCLVEETNRKTLEHMSGEPQESFINGVSASLTFAYLIY</sequence>
<dbReference type="EMBL" id="KN840540">
    <property type="protein sequence ID" value="KIP05542.1"/>
    <property type="molecule type" value="Genomic_DNA"/>
</dbReference>
<feature type="transmembrane region" description="Helical" evidence="5">
    <location>
        <begin position="386"/>
        <end position="407"/>
    </location>
</feature>
<dbReference type="GO" id="GO:0022857">
    <property type="term" value="F:transmembrane transporter activity"/>
    <property type="evidence" value="ECO:0007669"/>
    <property type="project" value="InterPro"/>
</dbReference>
<feature type="transmembrane region" description="Helical" evidence="5">
    <location>
        <begin position="475"/>
        <end position="495"/>
    </location>
</feature>
<evidence type="ECO:0000256" key="1">
    <source>
        <dbReference type="ARBA" id="ARBA00004141"/>
    </source>
</evidence>
<keyword evidence="2 5" id="KW-0812">Transmembrane</keyword>
<dbReference type="Pfam" id="PF00083">
    <property type="entry name" value="Sugar_tr"/>
    <property type="match status" value="1"/>
</dbReference>
<evidence type="ECO:0000256" key="2">
    <source>
        <dbReference type="ARBA" id="ARBA00022692"/>
    </source>
</evidence>
<dbReference type="PROSITE" id="PS00217">
    <property type="entry name" value="SUGAR_TRANSPORT_2"/>
    <property type="match status" value="1"/>
</dbReference>
<feature type="transmembrane region" description="Helical" evidence="5">
    <location>
        <begin position="138"/>
        <end position="158"/>
    </location>
</feature>
<evidence type="ECO:0000259" key="6">
    <source>
        <dbReference type="PROSITE" id="PS50850"/>
    </source>
</evidence>
<dbReference type="InterPro" id="IPR036259">
    <property type="entry name" value="MFS_trans_sf"/>
</dbReference>
<comment type="subcellular location">
    <subcellularLocation>
        <location evidence="1">Membrane</location>
        <topology evidence="1">Multi-pass membrane protein</topology>
    </subcellularLocation>
</comment>
<reference evidence="7 8" key="1">
    <citation type="journal article" date="2014" name="PLoS Genet.">
        <title>Analysis of the Phlebiopsis gigantea genome, transcriptome and secretome provides insight into its pioneer colonization strategies of wood.</title>
        <authorList>
            <person name="Hori C."/>
            <person name="Ishida T."/>
            <person name="Igarashi K."/>
            <person name="Samejima M."/>
            <person name="Suzuki H."/>
            <person name="Master E."/>
            <person name="Ferreira P."/>
            <person name="Ruiz-Duenas F.J."/>
            <person name="Held B."/>
            <person name="Canessa P."/>
            <person name="Larrondo L.F."/>
            <person name="Schmoll M."/>
            <person name="Druzhinina I.S."/>
            <person name="Kubicek C.P."/>
            <person name="Gaskell J.A."/>
            <person name="Kersten P."/>
            <person name="St John F."/>
            <person name="Glasner J."/>
            <person name="Sabat G."/>
            <person name="Splinter BonDurant S."/>
            <person name="Syed K."/>
            <person name="Yadav J."/>
            <person name="Mgbeahuruike A.C."/>
            <person name="Kovalchuk A."/>
            <person name="Asiegbu F.O."/>
            <person name="Lackner G."/>
            <person name="Hoffmeister D."/>
            <person name="Rencoret J."/>
            <person name="Gutierrez A."/>
            <person name="Sun H."/>
            <person name="Lindquist E."/>
            <person name="Barry K."/>
            <person name="Riley R."/>
            <person name="Grigoriev I.V."/>
            <person name="Henrissat B."/>
            <person name="Kues U."/>
            <person name="Berka R.M."/>
            <person name="Martinez A.T."/>
            <person name="Covert S.F."/>
            <person name="Blanchette R.A."/>
            <person name="Cullen D."/>
        </authorList>
    </citation>
    <scope>NUCLEOTIDE SEQUENCE [LARGE SCALE GENOMIC DNA]</scope>
    <source>
        <strain evidence="7 8">11061_1 CR5-6</strain>
    </source>
</reference>
<evidence type="ECO:0000313" key="7">
    <source>
        <dbReference type="EMBL" id="KIP05542.1"/>
    </source>
</evidence>
<dbReference type="SUPFAM" id="SSF103473">
    <property type="entry name" value="MFS general substrate transporter"/>
    <property type="match status" value="1"/>
</dbReference>
<keyword evidence="3 5" id="KW-1133">Transmembrane helix</keyword>
<dbReference type="InterPro" id="IPR005829">
    <property type="entry name" value="Sugar_transporter_CS"/>
</dbReference>
<dbReference type="CDD" id="cd17364">
    <property type="entry name" value="MFS_PhT"/>
    <property type="match status" value="1"/>
</dbReference>
<evidence type="ECO:0000313" key="8">
    <source>
        <dbReference type="Proteomes" id="UP000053257"/>
    </source>
</evidence>
<dbReference type="Proteomes" id="UP000053257">
    <property type="component" value="Unassembled WGS sequence"/>
</dbReference>
<dbReference type="HOGENOM" id="CLU_001265_46_14_1"/>
<organism evidence="7 8">
    <name type="scientific">Phlebiopsis gigantea (strain 11061_1 CR5-6)</name>
    <name type="common">White-rot fungus</name>
    <name type="synonym">Peniophora gigantea</name>
    <dbReference type="NCBI Taxonomy" id="745531"/>
    <lineage>
        <taxon>Eukaryota</taxon>
        <taxon>Fungi</taxon>
        <taxon>Dikarya</taxon>
        <taxon>Basidiomycota</taxon>
        <taxon>Agaricomycotina</taxon>
        <taxon>Agaricomycetes</taxon>
        <taxon>Polyporales</taxon>
        <taxon>Phanerochaetaceae</taxon>
        <taxon>Phlebiopsis</taxon>
    </lineage>
</organism>
<feature type="transmembrane region" description="Helical" evidence="5">
    <location>
        <begin position="109"/>
        <end position="126"/>
    </location>
</feature>
<keyword evidence="8" id="KW-1185">Reference proteome</keyword>
<evidence type="ECO:0000256" key="3">
    <source>
        <dbReference type="ARBA" id="ARBA00022989"/>
    </source>
</evidence>
<dbReference type="Gene3D" id="1.20.1250.20">
    <property type="entry name" value="MFS general substrate transporter like domains"/>
    <property type="match status" value="2"/>
</dbReference>
<feature type="transmembrane region" description="Helical" evidence="5">
    <location>
        <begin position="349"/>
        <end position="374"/>
    </location>
</feature>
<proteinExistence type="predicted"/>
<feature type="domain" description="Major facilitator superfamily (MFS) profile" evidence="6">
    <location>
        <begin position="39"/>
        <end position="500"/>
    </location>
</feature>
<feature type="transmembrane region" description="Helical" evidence="5">
    <location>
        <begin position="179"/>
        <end position="201"/>
    </location>
</feature>
<evidence type="ECO:0000256" key="5">
    <source>
        <dbReference type="SAM" id="Phobius"/>
    </source>
</evidence>
<dbReference type="InterPro" id="IPR005828">
    <property type="entry name" value="MFS_sugar_transport-like"/>
</dbReference>